<name>A0A6A6XT86_9PLEO</name>
<sequence>MSNVFFLSLLALGISLNGVTALPTEKAFAAPIPTDISYLPNDCPAPNASGKSIITTWDGSEYLCENNTNYISGDITGIIAYSLKDCADACATFTQFNGGCDSFTHDADLARSYTINNGANCWLKKTKSSDGKNVDYNGSSATLIKKVVA</sequence>
<dbReference type="Gene3D" id="3.50.4.10">
    <property type="entry name" value="Hepatocyte Growth Factor"/>
    <property type="match status" value="1"/>
</dbReference>
<organism evidence="3 4">
    <name type="scientific">Melanomma pulvis-pyrius CBS 109.77</name>
    <dbReference type="NCBI Taxonomy" id="1314802"/>
    <lineage>
        <taxon>Eukaryota</taxon>
        <taxon>Fungi</taxon>
        <taxon>Dikarya</taxon>
        <taxon>Ascomycota</taxon>
        <taxon>Pezizomycotina</taxon>
        <taxon>Dothideomycetes</taxon>
        <taxon>Pleosporomycetidae</taxon>
        <taxon>Pleosporales</taxon>
        <taxon>Melanommataceae</taxon>
        <taxon>Melanomma</taxon>
    </lineage>
</organism>
<dbReference type="InterPro" id="IPR003609">
    <property type="entry name" value="Pan_app"/>
</dbReference>
<keyword evidence="4" id="KW-1185">Reference proteome</keyword>
<proteinExistence type="predicted"/>
<evidence type="ECO:0000259" key="2">
    <source>
        <dbReference type="Pfam" id="PF14295"/>
    </source>
</evidence>
<feature type="chain" id="PRO_5025498555" description="Apple domain-containing protein" evidence="1">
    <location>
        <begin position="22"/>
        <end position="149"/>
    </location>
</feature>
<evidence type="ECO:0000313" key="3">
    <source>
        <dbReference type="EMBL" id="KAF2799670.1"/>
    </source>
</evidence>
<dbReference type="AlphaFoldDB" id="A0A6A6XT86"/>
<dbReference type="OrthoDB" id="5358884at2759"/>
<dbReference type="Proteomes" id="UP000799757">
    <property type="component" value="Unassembled WGS sequence"/>
</dbReference>
<gene>
    <name evidence="3" type="ORF">K505DRAFT_356375</name>
</gene>
<evidence type="ECO:0000313" key="4">
    <source>
        <dbReference type="Proteomes" id="UP000799757"/>
    </source>
</evidence>
<reference evidence="3" key="1">
    <citation type="journal article" date="2020" name="Stud. Mycol.">
        <title>101 Dothideomycetes genomes: a test case for predicting lifestyles and emergence of pathogens.</title>
        <authorList>
            <person name="Haridas S."/>
            <person name="Albert R."/>
            <person name="Binder M."/>
            <person name="Bloem J."/>
            <person name="Labutti K."/>
            <person name="Salamov A."/>
            <person name="Andreopoulos B."/>
            <person name="Baker S."/>
            <person name="Barry K."/>
            <person name="Bills G."/>
            <person name="Bluhm B."/>
            <person name="Cannon C."/>
            <person name="Castanera R."/>
            <person name="Culley D."/>
            <person name="Daum C."/>
            <person name="Ezra D."/>
            <person name="Gonzalez J."/>
            <person name="Henrissat B."/>
            <person name="Kuo A."/>
            <person name="Liang C."/>
            <person name="Lipzen A."/>
            <person name="Lutzoni F."/>
            <person name="Magnuson J."/>
            <person name="Mondo S."/>
            <person name="Nolan M."/>
            <person name="Ohm R."/>
            <person name="Pangilinan J."/>
            <person name="Park H.-J."/>
            <person name="Ramirez L."/>
            <person name="Alfaro M."/>
            <person name="Sun H."/>
            <person name="Tritt A."/>
            <person name="Yoshinaga Y."/>
            <person name="Zwiers L.-H."/>
            <person name="Turgeon B."/>
            <person name="Goodwin S."/>
            <person name="Spatafora J."/>
            <person name="Crous P."/>
            <person name="Grigoriev I."/>
        </authorList>
    </citation>
    <scope>NUCLEOTIDE SEQUENCE</scope>
    <source>
        <strain evidence="3">CBS 109.77</strain>
    </source>
</reference>
<protein>
    <recommendedName>
        <fullName evidence="2">Apple domain-containing protein</fullName>
    </recommendedName>
</protein>
<accession>A0A6A6XT86</accession>
<feature type="domain" description="Apple" evidence="2">
    <location>
        <begin position="68"/>
        <end position="124"/>
    </location>
</feature>
<dbReference type="EMBL" id="MU001760">
    <property type="protein sequence ID" value="KAF2799670.1"/>
    <property type="molecule type" value="Genomic_DNA"/>
</dbReference>
<dbReference type="Pfam" id="PF14295">
    <property type="entry name" value="PAN_4"/>
    <property type="match status" value="1"/>
</dbReference>
<keyword evidence="1" id="KW-0732">Signal</keyword>
<feature type="signal peptide" evidence="1">
    <location>
        <begin position="1"/>
        <end position="21"/>
    </location>
</feature>
<evidence type="ECO:0000256" key="1">
    <source>
        <dbReference type="SAM" id="SignalP"/>
    </source>
</evidence>